<comment type="caution">
    <text evidence="1">The sequence shown here is derived from an EMBL/GenBank/DDBJ whole genome shotgun (WGS) entry which is preliminary data.</text>
</comment>
<dbReference type="Proteomes" id="UP001202328">
    <property type="component" value="Unassembled WGS sequence"/>
</dbReference>
<dbReference type="PANTHER" id="PTHR47718">
    <property type="entry name" value="OS01G0519700 PROTEIN"/>
    <property type="match status" value="1"/>
</dbReference>
<organism evidence="1 2">
    <name type="scientific">Papaver atlanticum</name>
    <dbReference type="NCBI Taxonomy" id="357466"/>
    <lineage>
        <taxon>Eukaryota</taxon>
        <taxon>Viridiplantae</taxon>
        <taxon>Streptophyta</taxon>
        <taxon>Embryophyta</taxon>
        <taxon>Tracheophyta</taxon>
        <taxon>Spermatophyta</taxon>
        <taxon>Magnoliopsida</taxon>
        <taxon>Ranunculales</taxon>
        <taxon>Papaveraceae</taxon>
        <taxon>Papaveroideae</taxon>
        <taxon>Papaver</taxon>
    </lineage>
</organism>
<evidence type="ECO:0008006" key="3">
    <source>
        <dbReference type="Google" id="ProtNLM"/>
    </source>
</evidence>
<gene>
    <name evidence="1" type="ORF">MKW98_025924</name>
</gene>
<protein>
    <recommendedName>
        <fullName evidence="3">Protein FAR1-RELATED SEQUENCE</fullName>
    </recommendedName>
</protein>
<name>A0AAD4SI50_9MAGN</name>
<dbReference type="PANTHER" id="PTHR47718:SF13">
    <property type="entry name" value="OS09G0290500 PROTEIN"/>
    <property type="match status" value="1"/>
</dbReference>
<reference evidence="1" key="1">
    <citation type="submission" date="2022-04" db="EMBL/GenBank/DDBJ databases">
        <title>A functionally conserved STORR gene fusion in Papaver species that diverged 16.8 million years ago.</title>
        <authorList>
            <person name="Catania T."/>
        </authorList>
    </citation>
    <scope>NUCLEOTIDE SEQUENCE</scope>
    <source>
        <strain evidence="1">S-188037</strain>
    </source>
</reference>
<sequence>MRLDSLVGYVISKIILEHNHELNRENARYFSCNRFINSWVKNQIDLLDQSGVRLNKSYDVCVNGAGGHENMTCTRKDCKNLIDKLRSSRLREGNAVAILKYFSKMGKQNSGFIIVWM</sequence>
<dbReference type="AlphaFoldDB" id="A0AAD4SI50"/>
<evidence type="ECO:0000313" key="2">
    <source>
        <dbReference type="Proteomes" id="UP001202328"/>
    </source>
</evidence>
<accession>A0AAD4SI50</accession>
<dbReference type="EMBL" id="JAJJMB010010329">
    <property type="protein sequence ID" value="KAI3909282.1"/>
    <property type="molecule type" value="Genomic_DNA"/>
</dbReference>
<proteinExistence type="predicted"/>
<evidence type="ECO:0000313" key="1">
    <source>
        <dbReference type="EMBL" id="KAI3909282.1"/>
    </source>
</evidence>
<keyword evidence="2" id="KW-1185">Reference proteome</keyword>